<sequence>MGKSLIPPGGGDDNNIEPVDLKSALEERYLAYALSTIMHRALPDVRDGLKPVHRRIMHAMRLLRLNPDQAYAKCARIVGDVMGKFHPHGDQAIYDALVRLAQDFAVRYPLVDGQGNFGNIDGDNAAAMRYTEARMTDVATLLLDGITEDAIDFRPTYNEEDEEPIVLPGAFPNLLANGSSGIAVGMATSIPPHNAAELCDAALHLIKKPDATVEELVAMVPGPDFPTGGILVEPAEQILEAYRTGRGAFRLRARWHKEDGGRGTWVIVVTEIPYQVQKSRLIEKIAELLIAKKLPLLDDIRDESAEDIRIVLEPKNRSVDPELLMESLFKLTDLENRFPLNMNVLSHGKVPNVLSLRDVLKEWLEHRKEVLIRRSRYRHGEIEKRLEVLGGYLIAYLNLDEVIRIIREEDHPKQQLMDTFSLTDNQAEAILNMRLRSLRKLEEFEIRKEFDALTEEKKQIEELLASDAKQWQTIGWEIANVRKKFGPDTPLGKRRTTFAEAPNHDVSDIHHAMIEKEPVTVVVSEKGWLRAMKGHLADFSALTFKEGDKLKLAFHAETTDKILIFTTGGKFYTIGANTLPGGRGHGEPVRIMVDMENDQDIVTAFVHNPAGKLLLASHEGNGFVVPETETVANTRKGKQIMNVKAPDEAKICSRITGDHVAIVGENRKLLVFALADIPEMGRGKGVRLQKYKDGGVSDIRTFAIEQGLTWQDAADRTFTRSKDELAEWIGARASAGRMVPKGFPRSGRFS</sequence>
<dbReference type="Gene3D" id="2.120.10.90">
    <property type="entry name" value="DNA gyrase/topoisomerase IV, subunit A, C-terminal"/>
    <property type="match status" value="1"/>
</dbReference>
<comment type="similarity">
    <text evidence="7">Belongs to the type II topoisomerase GyrA/ParC subunit family. ParC type 1 subfamily.</text>
</comment>
<organism evidence="10 11">
    <name type="scientific">Paramesorhizobium deserti</name>
    <dbReference type="NCBI Taxonomy" id="1494590"/>
    <lineage>
        <taxon>Bacteria</taxon>
        <taxon>Pseudomonadati</taxon>
        <taxon>Pseudomonadota</taxon>
        <taxon>Alphaproteobacteria</taxon>
        <taxon>Hyphomicrobiales</taxon>
        <taxon>Phyllobacteriaceae</taxon>
        <taxon>Paramesorhizobium</taxon>
    </lineage>
</organism>
<dbReference type="GO" id="GO:0007059">
    <property type="term" value="P:chromosome segregation"/>
    <property type="evidence" value="ECO:0007669"/>
    <property type="project" value="UniProtKB-UniRule"/>
</dbReference>
<comment type="subunit">
    <text evidence="7">Heterotetramer composed of ParC and ParE.</text>
</comment>
<dbReference type="PANTHER" id="PTHR43493:SF1">
    <property type="entry name" value="DNA TOPOISOMERASE 4 SUBUNIT A"/>
    <property type="match status" value="1"/>
</dbReference>
<name>A0A135HWZ3_9HYPH</name>
<evidence type="ECO:0000313" key="11">
    <source>
        <dbReference type="Proteomes" id="UP000070107"/>
    </source>
</evidence>
<feature type="site" description="Transition state stabilizer" evidence="7">
    <location>
        <position position="129"/>
    </location>
</feature>
<dbReference type="Gene3D" id="3.90.199.10">
    <property type="entry name" value="Topoisomerase II, domain 5"/>
    <property type="match status" value="1"/>
</dbReference>
<evidence type="ECO:0000313" key="10">
    <source>
        <dbReference type="EMBL" id="KXF77709.1"/>
    </source>
</evidence>
<gene>
    <name evidence="7" type="primary">parC</name>
    <name evidence="10" type="ORF">ATN84_10260</name>
</gene>
<keyword evidence="11" id="KW-1185">Reference proteome</keyword>
<dbReference type="OrthoDB" id="9806486at2"/>
<dbReference type="RefSeq" id="WP_068881894.1">
    <property type="nucleotide sequence ID" value="NZ_LNTU01000012.1"/>
</dbReference>
<evidence type="ECO:0000259" key="9">
    <source>
        <dbReference type="PROSITE" id="PS52040"/>
    </source>
</evidence>
<dbReference type="InterPro" id="IPR013757">
    <property type="entry name" value="Topo_IIA_A_a_sf"/>
</dbReference>
<comment type="subcellular location">
    <subcellularLocation>
        <location evidence="7">Cell membrane</location>
        <topology evidence="7">Peripheral membrane protein</topology>
    </subcellularLocation>
</comment>
<feature type="site" description="Interaction with DNA" evidence="7">
    <location>
        <position position="88"/>
    </location>
</feature>
<dbReference type="SUPFAM" id="SSF56719">
    <property type="entry name" value="Type II DNA topoisomerase"/>
    <property type="match status" value="1"/>
</dbReference>
<reference evidence="10 11" key="1">
    <citation type="submission" date="2015-11" db="EMBL/GenBank/DDBJ databases">
        <title>Draft genome sequence of Paramesorhizobium deserti A-3-E, a strain highly resistant to diverse beta-lactam antibiotics.</title>
        <authorList>
            <person name="Lv R."/>
            <person name="Yang X."/>
            <person name="Fang N."/>
            <person name="Guo J."/>
            <person name="Luo X."/>
            <person name="Peng F."/>
            <person name="Yang R."/>
            <person name="Cui Y."/>
            <person name="Fang C."/>
            <person name="Song Y."/>
        </authorList>
    </citation>
    <scope>NUCLEOTIDE SEQUENCE [LARGE SCALE GENOMIC DNA]</scope>
    <source>
        <strain evidence="10 11">A-3-E</strain>
    </source>
</reference>
<keyword evidence="3 7" id="KW-0799">Topoisomerase</keyword>
<dbReference type="SMART" id="SM00434">
    <property type="entry name" value="TOP4c"/>
    <property type="match status" value="1"/>
</dbReference>
<dbReference type="CDD" id="cd00187">
    <property type="entry name" value="TOP4c"/>
    <property type="match status" value="1"/>
</dbReference>
<evidence type="ECO:0000256" key="3">
    <source>
        <dbReference type="ARBA" id="ARBA00023029"/>
    </source>
</evidence>
<dbReference type="STRING" id="1494590.ATN84_10260"/>
<evidence type="ECO:0000256" key="2">
    <source>
        <dbReference type="ARBA" id="ARBA00022475"/>
    </source>
</evidence>
<dbReference type="EMBL" id="LNTU01000012">
    <property type="protein sequence ID" value="KXF77709.1"/>
    <property type="molecule type" value="Genomic_DNA"/>
</dbReference>
<dbReference type="FunFam" id="1.10.268.10:FF:000001">
    <property type="entry name" value="DNA gyrase subunit A"/>
    <property type="match status" value="1"/>
</dbReference>
<dbReference type="EC" id="5.6.2.2" evidence="7"/>
<dbReference type="GO" id="GO:0005694">
    <property type="term" value="C:chromosome"/>
    <property type="evidence" value="ECO:0007669"/>
    <property type="project" value="InterPro"/>
</dbReference>
<keyword evidence="2 7" id="KW-1003">Cell membrane</keyword>
<dbReference type="InterPro" id="IPR006691">
    <property type="entry name" value="GyrA/parC_rep"/>
</dbReference>
<comment type="catalytic activity">
    <reaction evidence="1 7 8">
        <text>ATP-dependent breakage, passage and rejoining of double-stranded DNA.</text>
        <dbReference type="EC" id="5.6.2.2"/>
    </reaction>
</comment>
<dbReference type="Pfam" id="PF03989">
    <property type="entry name" value="DNA_gyraseA_C"/>
    <property type="match status" value="3"/>
</dbReference>
<evidence type="ECO:0000256" key="4">
    <source>
        <dbReference type="ARBA" id="ARBA00023125"/>
    </source>
</evidence>
<dbReference type="InterPro" id="IPR013758">
    <property type="entry name" value="Topo_IIA_A/C_ab"/>
</dbReference>
<dbReference type="Pfam" id="PF00521">
    <property type="entry name" value="DNA_topoisoIV"/>
    <property type="match status" value="1"/>
</dbReference>
<keyword evidence="4 7" id="KW-0238">DNA-binding</keyword>
<evidence type="ECO:0000256" key="1">
    <source>
        <dbReference type="ARBA" id="ARBA00000185"/>
    </source>
</evidence>
<evidence type="ECO:0000256" key="7">
    <source>
        <dbReference type="HAMAP-Rule" id="MF_00936"/>
    </source>
</evidence>
<dbReference type="PROSITE" id="PS52040">
    <property type="entry name" value="TOPO_IIA"/>
    <property type="match status" value="1"/>
</dbReference>
<dbReference type="GO" id="GO:0009330">
    <property type="term" value="C:DNA topoisomerase type II (double strand cut, ATP-hydrolyzing) complex"/>
    <property type="evidence" value="ECO:0007669"/>
    <property type="project" value="UniProtKB-ARBA"/>
</dbReference>
<comment type="function">
    <text evidence="7">Topoisomerase IV is essential for chromosome segregation. It relaxes supercoiled DNA. Performs the decatenation events required during the replication of a circular DNA molecule.</text>
</comment>
<dbReference type="InterPro" id="IPR005742">
    <property type="entry name" value="TopoIV_A_Gneg"/>
</dbReference>
<protein>
    <recommendedName>
        <fullName evidence="7">DNA topoisomerase 4 subunit A</fullName>
        <ecNumber evidence="7">5.6.2.2</ecNumber>
    </recommendedName>
    <alternativeName>
        <fullName evidence="7">Topoisomerase IV subunit A</fullName>
    </alternativeName>
</protein>
<feature type="site" description="Interaction with DNA" evidence="7">
    <location>
        <position position="50"/>
    </location>
</feature>
<dbReference type="Proteomes" id="UP000070107">
    <property type="component" value="Unassembled WGS sequence"/>
</dbReference>
<keyword evidence="5 7" id="KW-0472">Membrane</keyword>
<comment type="caution">
    <text evidence="10">The sequence shown here is derived from an EMBL/GenBank/DDBJ whole genome shotgun (WGS) entry which is preliminary data.</text>
</comment>
<dbReference type="InterPro" id="IPR050220">
    <property type="entry name" value="Type_II_DNA_Topoisomerases"/>
</dbReference>
<dbReference type="GO" id="GO:0005524">
    <property type="term" value="F:ATP binding"/>
    <property type="evidence" value="ECO:0007669"/>
    <property type="project" value="InterPro"/>
</dbReference>
<dbReference type="GO" id="GO:0006265">
    <property type="term" value="P:DNA topological change"/>
    <property type="evidence" value="ECO:0007669"/>
    <property type="project" value="UniProtKB-UniRule"/>
</dbReference>
<dbReference type="InterPro" id="IPR013760">
    <property type="entry name" value="Topo_IIA-like_dom_sf"/>
</dbReference>
<dbReference type="GO" id="GO:0005737">
    <property type="term" value="C:cytoplasm"/>
    <property type="evidence" value="ECO:0007669"/>
    <property type="project" value="TreeGrafter"/>
</dbReference>
<dbReference type="NCBIfam" id="TIGR01062">
    <property type="entry name" value="parC_Gneg"/>
    <property type="match status" value="1"/>
</dbReference>
<feature type="domain" description="Topo IIA-type catalytic" evidence="9">
    <location>
        <begin position="42"/>
        <end position="506"/>
    </location>
</feature>
<dbReference type="InterPro" id="IPR035516">
    <property type="entry name" value="Gyrase/topoIV_suA_C"/>
</dbReference>
<proteinExistence type="inferred from homology"/>
<dbReference type="NCBIfam" id="NF004044">
    <property type="entry name" value="PRK05561.1"/>
    <property type="match status" value="1"/>
</dbReference>
<dbReference type="Gene3D" id="3.30.1360.40">
    <property type="match status" value="1"/>
</dbReference>
<keyword evidence="6 7" id="KW-0413">Isomerase</keyword>
<dbReference type="HAMAP" id="MF_00936">
    <property type="entry name" value="ParC_type1"/>
    <property type="match status" value="1"/>
</dbReference>
<dbReference type="PANTHER" id="PTHR43493">
    <property type="entry name" value="DNA GYRASE/TOPOISOMERASE SUBUNIT A"/>
    <property type="match status" value="1"/>
</dbReference>
<feature type="active site" description="O-(5'-phospho-DNA)-tyrosine intermediate" evidence="7 8">
    <location>
        <position position="130"/>
    </location>
</feature>
<dbReference type="AlphaFoldDB" id="A0A135HWZ3"/>
<dbReference type="Gene3D" id="1.10.268.10">
    <property type="entry name" value="Topoisomerase, domain 3"/>
    <property type="match status" value="1"/>
</dbReference>
<dbReference type="SUPFAM" id="SSF101904">
    <property type="entry name" value="GyrA/ParC C-terminal domain-like"/>
    <property type="match status" value="1"/>
</dbReference>
<accession>A0A135HWZ3</accession>
<dbReference type="GO" id="GO:0019897">
    <property type="term" value="C:extrinsic component of plasma membrane"/>
    <property type="evidence" value="ECO:0007669"/>
    <property type="project" value="UniProtKB-UniRule"/>
</dbReference>
<evidence type="ECO:0000256" key="6">
    <source>
        <dbReference type="ARBA" id="ARBA00023235"/>
    </source>
</evidence>
<dbReference type="GO" id="GO:0003677">
    <property type="term" value="F:DNA binding"/>
    <property type="evidence" value="ECO:0007669"/>
    <property type="project" value="UniProtKB-UniRule"/>
</dbReference>
<dbReference type="GO" id="GO:0003918">
    <property type="term" value="F:DNA topoisomerase type II (double strand cut, ATP-hydrolyzing) activity"/>
    <property type="evidence" value="ECO:0007669"/>
    <property type="project" value="UniProtKB-UniRule"/>
</dbReference>
<dbReference type="InterPro" id="IPR002205">
    <property type="entry name" value="Topo_IIA_dom_A"/>
</dbReference>
<evidence type="ECO:0000256" key="8">
    <source>
        <dbReference type="PROSITE-ProRule" id="PRU01384"/>
    </source>
</evidence>
<evidence type="ECO:0000256" key="5">
    <source>
        <dbReference type="ARBA" id="ARBA00023136"/>
    </source>
</evidence>
<feature type="site" description="Interaction with DNA" evidence="7">
    <location>
        <position position="86"/>
    </location>
</feature>